<reference evidence="1" key="1">
    <citation type="submission" date="2021-01" db="EMBL/GenBank/DDBJ databases">
        <title>Whole genome shotgun sequence of Virgisporangium aurantiacum NBRC 16421.</title>
        <authorList>
            <person name="Komaki H."/>
            <person name="Tamura T."/>
        </authorList>
    </citation>
    <scope>NUCLEOTIDE SEQUENCE</scope>
    <source>
        <strain evidence="1">NBRC 16421</strain>
    </source>
</reference>
<accession>A0A8J3YX30</accession>
<dbReference type="SUPFAM" id="SSF141571">
    <property type="entry name" value="Pentapeptide repeat-like"/>
    <property type="match status" value="1"/>
</dbReference>
<name>A0A8J3YX30_9ACTN</name>
<dbReference type="Pfam" id="PF13599">
    <property type="entry name" value="Pentapeptide_4"/>
    <property type="match status" value="1"/>
</dbReference>
<dbReference type="PANTHER" id="PTHR42999:SF1">
    <property type="entry name" value="PENTAPEPTIDE REPEAT-CONTAINING PROTEIN"/>
    <property type="match status" value="1"/>
</dbReference>
<dbReference type="EMBL" id="BOPG01000005">
    <property type="protein sequence ID" value="GIJ53249.1"/>
    <property type="molecule type" value="Genomic_DNA"/>
</dbReference>
<sequence length="220" mass="23545">MTRTPGPRPPAPPRLPLRTLTADPVEGLLDESTFRGMEIGGDTLAGGDAAAVEFTACRFVAADLTGTLLRRSAFSDCRFERSNLANLRTERSRLTRVTVDATRLTGLHWTDGVLRDVAVTDSRADLAVFRFTRFDGVVFDRCNLSRADFQNADLSGVRFTGCDLTGAQFSQAKMDGTRFTGCELDGIGGVTSFRGATVAGNDLLALAHTLAAALGITIEP</sequence>
<dbReference type="AlphaFoldDB" id="A0A8J3YX30"/>
<dbReference type="InterPro" id="IPR052949">
    <property type="entry name" value="PA_immunity-related"/>
</dbReference>
<dbReference type="Proteomes" id="UP000612585">
    <property type="component" value="Unassembled WGS sequence"/>
</dbReference>
<gene>
    <name evidence="1" type="ORF">Vau01_007650</name>
</gene>
<evidence type="ECO:0000313" key="2">
    <source>
        <dbReference type="Proteomes" id="UP000612585"/>
    </source>
</evidence>
<protein>
    <recommendedName>
        <fullName evidence="3">Pentapeptide repeat-containing protein</fullName>
    </recommendedName>
</protein>
<evidence type="ECO:0008006" key="3">
    <source>
        <dbReference type="Google" id="ProtNLM"/>
    </source>
</evidence>
<proteinExistence type="predicted"/>
<organism evidence="1 2">
    <name type="scientific">Virgisporangium aurantiacum</name>
    <dbReference type="NCBI Taxonomy" id="175570"/>
    <lineage>
        <taxon>Bacteria</taxon>
        <taxon>Bacillati</taxon>
        <taxon>Actinomycetota</taxon>
        <taxon>Actinomycetes</taxon>
        <taxon>Micromonosporales</taxon>
        <taxon>Micromonosporaceae</taxon>
        <taxon>Virgisporangium</taxon>
    </lineage>
</organism>
<dbReference type="InterPro" id="IPR001646">
    <property type="entry name" value="5peptide_repeat"/>
</dbReference>
<keyword evidence="2" id="KW-1185">Reference proteome</keyword>
<dbReference type="Gene3D" id="2.160.20.80">
    <property type="entry name" value="E3 ubiquitin-protein ligase SopA"/>
    <property type="match status" value="1"/>
</dbReference>
<dbReference type="PANTHER" id="PTHR42999">
    <property type="entry name" value="ANTIBIOTIC RESISTANCE PROTEIN MCBG"/>
    <property type="match status" value="1"/>
</dbReference>
<comment type="caution">
    <text evidence="1">The sequence shown here is derived from an EMBL/GenBank/DDBJ whole genome shotgun (WGS) entry which is preliminary data.</text>
</comment>
<dbReference type="Pfam" id="PF00805">
    <property type="entry name" value="Pentapeptide"/>
    <property type="match status" value="1"/>
</dbReference>
<evidence type="ECO:0000313" key="1">
    <source>
        <dbReference type="EMBL" id="GIJ53249.1"/>
    </source>
</evidence>
<dbReference type="RefSeq" id="WP_203987224.1">
    <property type="nucleotide sequence ID" value="NZ_BOPG01000005.1"/>
</dbReference>